<dbReference type="InterPro" id="IPR046036">
    <property type="entry name" value="DUF5994"/>
</dbReference>
<organism evidence="1 2">
    <name type="scientific">Nocardioides dubius</name>
    <dbReference type="NCBI Taxonomy" id="317019"/>
    <lineage>
        <taxon>Bacteria</taxon>
        <taxon>Bacillati</taxon>
        <taxon>Actinomycetota</taxon>
        <taxon>Actinomycetes</taxon>
        <taxon>Propionibacteriales</taxon>
        <taxon>Nocardioidaceae</taxon>
        <taxon>Nocardioides</taxon>
    </lineage>
</organism>
<dbReference type="EMBL" id="BAAALG010000002">
    <property type="protein sequence ID" value="GAA1094065.1"/>
    <property type="molecule type" value="Genomic_DNA"/>
</dbReference>
<sequence>MVTEALQRRLELSASPDPGRFDGAWWPQSRQLGEQLPALFQLWPPAAGRISRVLYSPPDWDDHPHSVPVGTRVVKTGSFPRDDTHSLVLSMANRNELTLRIIAPDAAPEEAARILGDMATGAHEEILSRVAADTFDLPNWDNEGGHS</sequence>
<evidence type="ECO:0000313" key="1">
    <source>
        <dbReference type="EMBL" id="GAA1094065.1"/>
    </source>
</evidence>
<dbReference type="Proteomes" id="UP001501581">
    <property type="component" value="Unassembled WGS sequence"/>
</dbReference>
<accession>A0ABN1TME5</accession>
<dbReference type="Pfam" id="PF19457">
    <property type="entry name" value="DUF5994"/>
    <property type="match status" value="1"/>
</dbReference>
<gene>
    <name evidence="1" type="ORF">GCM10009668_07130</name>
</gene>
<evidence type="ECO:0000313" key="2">
    <source>
        <dbReference type="Proteomes" id="UP001501581"/>
    </source>
</evidence>
<protein>
    <submittedName>
        <fullName evidence="1">DUF5994 family protein</fullName>
    </submittedName>
</protein>
<reference evidence="1 2" key="1">
    <citation type="journal article" date="2019" name="Int. J. Syst. Evol. Microbiol.">
        <title>The Global Catalogue of Microorganisms (GCM) 10K type strain sequencing project: providing services to taxonomists for standard genome sequencing and annotation.</title>
        <authorList>
            <consortium name="The Broad Institute Genomics Platform"/>
            <consortium name="The Broad Institute Genome Sequencing Center for Infectious Disease"/>
            <person name="Wu L."/>
            <person name="Ma J."/>
        </authorList>
    </citation>
    <scope>NUCLEOTIDE SEQUENCE [LARGE SCALE GENOMIC DNA]</scope>
    <source>
        <strain evidence="1 2">JCM 13008</strain>
    </source>
</reference>
<name>A0ABN1TME5_9ACTN</name>
<dbReference type="RefSeq" id="WP_343991428.1">
    <property type="nucleotide sequence ID" value="NZ_BAAALG010000002.1"/>
</dbReference>
<proteinExistence type="predicted"/>
<keyword evidence="2" id="KW-1185">Reference proteome</keyword>
<comment type="caution">
    <text evidence="1">The sequence shown here is derived from an EMBL/GenBank/DDBJ whole genome shotgun (WGS) entry which is preliminary data.</text>
</comment>